<dbReference type="SMART" id="SM00032">
    <property type="entry name" value="CCP"/>
    <property type="match status" value="1"/>
</dbReference>
<accession>A0ABN8QJL9</accession>
<dbReference type="InterPro" id="IPR035976">
    <property type="entry name" value="Sushi/SCR/CCP_sf"/>
</dbReference>
<reference evidence="5 6" key="1">
    <citation type="submission" date="2022-05" db="EMBL/GenBank/DDBJ databases">
        <authorList>
            <consortium name="Genoscope - CEA"/>
            <person name="William W."/>
        </authorList>
    </citation>
    <scope>NUCLEOTIDE SEQUENCE [LARGE SCALE GENOMIC DNA]</scope>
</reference>
<dbReference type="CDD" id="cd00054">
    <property type="entry name" value="EGF_CA"/>
    <property type="match status" value="1"/>
</dbReference>
<proteinExistence type="predicted"/>
<protein>
    <recommendedName>
        <fullName evidence="7">EGF-like domain-containing protein</fullName>
    </recommendedName>
</protein>
<gene>
    <name evidence="5" type="ORF">PLOB_00007373</name>
</gene>
<organism evidence="5 6">
    <name type="scientific">Porites lobata</name>
    <dbReference type="NCBI Taxonomy" id="104759"/>
    <lineage>
        <taxon>Eukaryota</taxon>
        <taxon>Metazoa</taxon>
        <taxon>Cnidaria</taxon>
        <taxon>Anthozoa</taxon>
        <taxon>Hexacorallia</taxon>
        <taxon>Scleractinia</taxon>
        <taxon>Fungiina</taxon>
        <taxon>Poritidae</taxon>
        <taxon>Porites</taxon>
    </lineage>
</organism>
<dbReference type="CDD" id="cd00033">
    <property type="entry name" value="CCP"/>
    <property type="match status" value="1"/>
</dbReference>
<dbReference type="Pfam" id="PF14670">
    <property type="entry name" value="FXa_inhibition"/>
    <property type="match status" value="1"/>
</dbReference>
<dbReference type="Gene3D" id="2.60.40.3210">
    <property type="entry name" value="Zona pellucida, ZP-N domain"/>
    <property type="match status" value="1"/>
</dbReference>
<feature type="domain" description="ZP" evidence="4">
    <location>
        <begin position="277"/>
        <end position="410"/>
    </location>
</feature>
<dbReference type="PANTHER" id="PTHR11576">
    <property type="entry name" value="ZONA PELLUCIDA SPERM-BINDING PROTEIN 3"/>
    <property type="match status" value="1"/>
</dbReference>
<dbReference type="InterPro" id="IPR000436">
    <property type="entry name" value="Sushi_SCR_CCP_dom"/>
</dbReference>
<evidence type="ECO:0000259" key="4">
    <source>
        <dbReference type="PROSITE" id="PS51034"/>
    </source>
</evidence>
<evidence type="ECO:0000313" key="6">
    <source>
        <dbReference type="Proteomes" id="UP001159405"/>
    </source>
</evidence>
<dbReference type="EMBL" id="CALNXK010000134">
    <property type="protein sequence ID" value="CAH3165838.1"/>
    <property type="molecule type" value="Genomic_DNA"/>
</dbReference>
<dbReference type="SMART" id="SM00179">
    <property type="entry name" value="EGF_CA"/>
    <property type="match status" value="1"/>
</dbReference>
<keyword evidence="6" id="KW-1185">Reference proteome</keyword>
<comment type="caution">
    <text evidence="5">The sequence shown here is derived from an EMBL/GenBank/DDBJ whole genome shotgun (WGS) entry which is preliminary data.</text>
</comment>
<evidence type="ECO:0000313" key="5">
    <source>
        <dbReference type="EMBL" id="CAH3165838.1"/>
    </source>
</evidence>
<dbReference type="Gene3D" id="2.10.70.10">
    <property type="entry name" value="Complement Module, domain 1"/>
    <property type="match status" value="1"/>
</dbReference>
<evidence type="ECO:0000259" key="3">
    <source>
        <dbReference type="PROSITE" id="PS50923"/>
    </source>
</evidence>
<evidence type="ECO:0000256" key="1">
    <source>
        <dbReference type="ARBA" id="ARBA00023157"/>
    </source>
</evidence>
<dbReference type="InterPro" id="IPR001507">
    <property type="entry name" value="ZP_dom"/>
</dbReference>
<dbReference type="InterPro" id="IPR001881">
    <property type="entry name" value="EGF-like_Ca-bd_dom"/>
</dbReference>
<sequence length="410" mass="45297">MIGTWTNRGSSWTGSIPYNDAQWHYGPARLWTTPVNSDQYEIISRVQVLSAKACGHIFKYKSGAVLTRSLVTKAWGYFLWGGNMYITSSGPESSPRISFSENSGSWYNLKSKVSGTRVKIYVNDKLVKEITMSGNGADSKNNNYVGLWCHNKIPAKGDSFKVSLQKCPALTVSRLVKASPSNCVTSQMEINTTCSFSCPHGYQLKGPSYKKCESSGQWTDNTTNVSCSDVDECVKSNGGCSHKCVNSMGKYNCECPDPELQLSPDNKTCYASGVNVLCNSENMTIIVPKSLLLGMDRDHLRLLDTSCKATQTSTHFSLTTPLTGCNTTSWHTSSAIVYSNAVLEIPVAVKDVVTRVREIEIKFSCFYSKYGVVSSIGWKPRNRKLVFNDEGKGNFTLSLNMFPDKRFVSP</sequence>
<dbReference type="Proteomes" id="UP001159405">
    <property type="component" value="Unassembled WGS sequence"/>
</dbReference>
<evidence type="ECO:0008006" key="7">
    <source>
        <dbReference type="Google" id="ProtNLM"/>
    </source>
</evidence>
<comment type="caution">
    <text evidence="2">Lacks conserved residue(s) required for the propagation of feature annotation.</text>
</comment>
<evidence type="ECO:0000256" key="2">
    <source>
        <dbReference type="PROSITE-ProRule" id="PRU00302"/>
    </source>
</evidence>
<dbReference type="PANTHER" id="PTHR11576:SF22">
    <property type="entry name" value="ONCOPROTEIN INDUCED TRANSCRIPT 3"/>
    <property type="match status" value="1"/>
</dbReference>
<dbReference type="PROSITE" id="PS50923">
    <property type="entry name" value="SUSHI"/>
    <property type="match status" value="1"/>
</dbReference>
<dbReference type="PROSITE" id="PS01187">
    <property type="entry name" value="EGF_CA"/>
    <property type="match status" value="1"/>
</dbReference>
<dbReference type="Pfam" id="PF00084">
    <property type="entry name" value="Sushi"/>
    <property type="match status" value="1"/>
</dbReference>
<dbReference type="PROSITE" id="PS51034">
    <property type="entry name" value="ZP_2"/>
    <property type="match status" value="1"/>
</dbReference>
<feature type="domain" description="Sushi" evidence="3">
    <location>
        <begin position="165"/>
        <end position="229"/>
    </location>
</feature>
<dbReference type="Gene3D" id="2.10.25.10">
    <property type="entry name" value="Laminin"/>
    <property type="match status" value="1"/>
</dbReference>
<dbReference type="Gene3D" id="2.60.120.560">
    <property type="entry name" value="Exo-inulinase, domain 1"/>
    <property type="match status" value="1"/>
</dbReference>
<name>A0ABN8QJL9_9CNID</name>
<keyword evidence="2" id="KW-0768">Sushi</keyword>
<keyword evidence="1" id="KW-1015">Disulfide bond</keyword>
<dbReference type="InterPro" id="IPR018097">
    <property type="entry name" value="EGF_Ca-bd_CS"/>
</dbReference>
<dbReference type="SUPFAM" id="SSF57196">
    <property type="entry name" value="EGF/Laminin"/>
    <property type="match status" value="1"/>
</dbReference>
<dbReference type="SUPFAM" id="SSF57535">
    <property type="entry name" value="Complement control module/SCR domain"/>
    <property type="match status" value="1"/>
</dbReference>